<dbReference type="PANTHER" id="PTHR16294">
    <property type="entry name" value="DYSTROBREVIN BINDING PROTEIN 1 DYSBINDIN"/>
    <property type="match status" value="1"/>
</dbReference>
<evidence type="ECO:0000313" key="4">
    <source>
        <dbReference type="Proteomes" id="UP001209878"/>
    </source>
</evidence>
<evidence type="ECO:0000313" key="3">
    <source>
        <dbReference type="EMBL" id="KAK2192188.1"/>
    </source>
</evidence>
<feature type="compositionally biased region" description="Polar residues" evidence="2">
    <location>
        <begin position="351"/>
        <end position="362"/>
    </location>
</feature>
<feature type="compositionally biased region" description="Basic and acidic residues" evidence="2">
    <location>
        <begin position="330"/>
        <end position="349"/>
    </location>
</feature>
<dbReference type="AlphaFoldDB" id="A0AAD9UJT2"/>
<evidence type="ECO:0008006" key="5">
    <source>
        <dbReference type="Google" id="ProtNLM"/>
    </source>
</evidence>
<dbReference type="PANTHER" id="PTHR16294:SF6">
    <property type="entry name" value="DYNAMIN N-TERMINAL DOMAIN-CONTAINING PROTEIN"/>
    <property type="match status" value="1"/>
</dbReference>
<dbReference type="InterPro" id="IPR007531">
    <property type="entry name" value="Dysbindin"/>
</dbReference>
<protein>
    <recommendedName>
        <fullName evidence="5">Dysbindin</fullName>
    </recommendedName>
</protein>
<evidence type="ECO:0000256" key="1">
    <source>
        <dbReference type="ARBA" id="ARBA00008686"/>
    </source>
</evidence>
<evidence type="ECO:0000256" key="2">
    <source>
        <dbReference type="SAM" id="MobiDB-lite"/>
    </source>
</evidence>
<dbReference type="EMBL" id="JAODUO010000037">
    <property type="protein sequence ID" value="KAK2192188.1"/>
    <property type="molecule type" value="Genomic_DNA"/>
</dbReference>
<name>A0AAD9UJT2_RIDPI</name>
<proteinExistence type="inferred from homology"/>
<feature type="compositionally biased region" description="Polar residues" evidence="2">
    <location>
        <begin position="318"/>
        <end position="329"/>
    </location>
</feature>
<dbReference type="GO" id="GO:0005737">
    <property type="term" value="C:cytoplasm"/>
    <property type="evidence" value="ECO:0007669"/>
    <property type="project" value="InterPro"/>
</dbReference>
<gene>
    <name evidence="3" type="ORF">NP493_37g08055</name>
</gene>
<feature type="compositionally biased region" description="Low complexity" evidence="2">
    <location>
        <begin position="279"/>
        <end position="292"/>
    </location>
</feature>
<comment type="caution">
    <text evidence="3">The sequence shown here is derived from an EMBL/GenBank/DDBJ whole genome shotgun (WGS) entry which is preliminary data.</text>
</comment>
<feature type="region of interest" description="Disordered" evidence="2">
    <location>
        <begin position="278"/>
        <end position="408"/>
    </location>
</feature>
<feature type="compositionally biased region" description="Basic and acidic residues" evidence="2">
    <location>
        <begin position="387"/>
        <end position="408"/>
    </location>
</feature>
<reference evidence="3" key="1">
    <citation type="journal article" date="2023" name="Mol. Biol. Evol.">
        <title>Third-Generation Sequencing Reveals the Adaptive Role of the Epigenome in Three Deep-Sea Polychaetes.</title>
        <authorList>
            <person name="Perez M."/>
            <person name="Aroh O."/>
            <person name="Sun Y."/>
            <person name="Lan Y."/>
            <person name="Juniper S.K."/>
            <person name="Young C.R."/>
            <person name="Angers B."/>
            <person name="Qian P.Y."/>
        </authorList>
    </citation>
    <scope>NUCLEOTIDE SEQUENCE</scope>
    <source>
        <strain evidence="3">R07B-5</strain>
    </source>
</reference>
<dbReference type="Proteomes" id="UP001209878">
    <property type="component" value="Unassembled WGS sequence"/>
</dbReference>
<sequence>MYTYKIFDFLVKENQILVHLLCGNSAWLTCSLDITTVCDLTQPFDSCSRFLSLATGGAGVKTNPEAAPEDSQTRQLDAGAELLNRFQTQWAELHQEAEETANAAEDVDQQVTSVYLRLEQQNSAMTQLLSELASVPQLLHNIQQSMDMIGEIEVHCSELDGAFEGLRDVYRECELHSKKQHHQSQLTLYQQRREHELEQIKVQFARKHAHSVEQYEAKLRAILQEKQRACEDASKQEMEHYRLHGHTQLKPSTSPDSHIDLADISLDQDQKALDAFLQTDTDTGGNDGGPTTEIQQDTDGPTDDSSHSNTGDTDHSNTTDMGQSNTGDQGKSDTGDTSHSDTGDTDHKRQSYTCDTGQSNTGDVGHSDTGDIGISNSVDAGQCDSGDTGHSDTVKGSDEPTIESRSED</sequence>
<comment type="similarity">
    <text evidence="1">Belongs to the dysbindin family.</text>
</comment>
<organism evidence="3 4">
    <name type="scientific">Ridgeia piscesae</name>
    <name type="common">Tubeworm</name>
    <dbReference type="NCBI Taxonomy" id="27915"/>
    <lineage>
        <taxon>Eukaryota</taxon>
        <taxon>Metazoa</taxon>
        <taxon>Spiralia</taxon>
        <taxon>Lophotrochozoa</taxon>
        <taxon>Annelida</taxon>
        <taxon>Polychaeta</taxon>
        <taxon>Sedentaria</taxon>
        <taxon>Canalipalpata</taxon>
        <taxon>Sabellida</taxon>
        <taxon>Siboglinidae</taxon>
        <taxon>Ridgeia</taxon>
    </lineage>
</organism>
<keyword evidence="4" id="KW-1185">Reference proteome</keyword>
<accession>A0AAD9UJT2</accession>